<dbReference type="InterPro" id="IPR016024">
    <property type="entry name" value="ARM-type_fold"/>
</dbReference>
<evidence type="ECO:0000256" key="2">
    <source>
        <dbReference type="SAM" id="SignalP"/>
    </source>
</evidence>
<gene>
    <name evidence="3" type="ORF">C4520_11995</name>
</gene>
<feature type="region of interest" description="Disordered" evidence="1">
    <location>
        <begin position="109"/>
        <end position="141"/>
    </location>
</feature>
<accession>A0A3A4NVV5</accession>
<dbReference type="Proteomes" id="UP000265882">
    <property type="component" value="Unassembled WGS sequence"/>
</dbReference>
<proteinExistence type="predicted"/>
<dbReference type="Gene3D" id="1.25.10.10">
    <property type="entry name" value="Leucine-rich Repeat Variant"/>
    <property type="match status" value="1"/>
</dbReference>
<comment type="caution">
    <text evidence="3">The sequence shown here is derived from an EMBL/GenBank/DDBJ whole genome shotgun (WGS) entry which is preliminary data.</text>
</comment>
<evidence type="ECO:0000313" key="4">
    <source>
        <dbReference type="Proteomes" id="UP000265882"/>
    </source>
</evidence>
<feature type="compositionally biased region" description="Basic and acidic residues" evidence="1">
    <location>
        <begin position="70"/>
        <end position="83"/>
    </location>
</feature>
<feature type="chain" id="PRO_5017365565" evidence="2">
    <location>
        <begin position="25"/>
        <end position="245"/>
    </location>
</feature>
<feature type="signal peptide" evidence="2">
    <location>
        <begin position="1"/>
        <end position="24"/>
    </location>
</feature>
<name>A0A3A4NVV5_ABYX5</name>
<organism evidence="3 4">
    <name type="scientific">Abyssobacteria bacterium (strain SURF_5)</name>
    <dbReference type="NCBI Taxonomy" id="2093360"/>
    <lineage>
        <taxon>Bacteria</taxon>
        <taxon>Pseudomonadati</taxon>
        <taxon>Candidatus Hydrogenedentota</taxon>
        <taxon>Candidatus Abyssobacteria</taxon>
    </lineage>
</organism>
<evidence type="ECO:0000256" key="1">
    <source>
        <dbReference type="SAM" id="MobiDB-lite"/>
    </source>
</evidence>
<dbReference type="SUPFAM" id="SSF48371">
    <property type="entry name" value="ARM repeat"/>
    <property type="match status" value="1"/>
</dbReference>
<keyword evidence="2" id="KW-0732">Signal</keyword>
<feature type="region of interest" description="Disordered" evidence="1">
    <location>
        <begin position="70"/>
        <end position="96"/>
    </location>
</feature>
<dbReference type="EMBL" id="QZKU01000083">
    <property type="protein sequence ID" value="RJP19914.1"/>
    <property type="molecule type" value="Genomic_DNA"/>
</dbReference>
<sequence>MHKGLTSSLLFASFLFVHPFSADADLVKLKSGQVHKGAVTAEEEDRVQLKLEGSGVRIWFQKDQIAALERDSKKADDPPKEDPQSEQEPNTEGLSEDVVRARELLEKLRAQPELATTNRNKPRSEKNSVSPEDAAPLAPAGNDAEIEKLIDQLRNGKYYDQLSACKKLGDLGAEAAIPHLIHYLDDENFTIRQESNRSLIKITGNDFGFDPKANRNVRLWTIDKWKQWYEEEKTKNAGFNLKWFR</sequence>
<dbReference type="AlphaFoldDB" id="A0A3A4NVV5"/>
<reference evidence="3 4" key="1">
    <citation type="journal article" date="2017" name="ISME J.">
        <title>Energy and carbon metabolisms in a deep terrestrial subsurface fluid microbial community.</title>
        <authorList>
            <person name="Momper L."/>
            <person name="Jungbluth S.P."/>
            <person name="Lee M.D."/>
            <person name="Amend J.P."/>
        </authorList>
    </citation>
    <scope>NUCLEOTIDE SEQUENCE [LARGE SCALE GENOMIC DNA]</scope>
    <source>
        <strain evidence="3">SURF_5</strain>
    </source>
</reference>
<dbReference type="InterPro" id="IPR011989">
    <property type="entry name" value="ARM-like"/>
</dbReference>
<evidence type="ECO:0000313" key="3">
    <source>
        <dbReference type="EMBL" id="RJP19914.1"/>
    </source>
</evidence>
<protein>
    <submittedName>
        <fullName evidence="3">HEAT repeat domain-containing protein</fullName>
    </submittedName>
</protein>